<dbReference type="eggNOG" id="COG1774">
    <property type="taxonomic scope" value="Bacteria"/>
</dbReference>
<evidence type="ECO:0000259" key="2">
    <source>
        <dbReference type="PROSITE" id="PS51411"/>
    </source>
</evidence>
<reference evidence="3" key="1">
    <citation type="submission" date="2009-04" db="EMBL/GenBank/DDBJ databases">
        <authorList>
            <person name="Weinstock G."/>
            <person name="Sodergren E."/>
            <person name="Clifton S."/>
            <person name="Fulton L."/>
            <person name="Fulton B."/>
            <person name="Courtney L."/>
            <person name="Fronick C."/>
            <person name="Harrison M."/>
            <person name="Strong C."/>
            <person name="Farmer C."/>
            <person name="Delahaunty K."/>
            <person name="Markovic C."/>
            <person name="Hall O."/>
            <person name="Minx P."/>
            <person name="Tomlinson C."/>
            <person name="Mitreva M."/>
            <person name="Nelson J."/>
            <person name="Hou S."/>
            <person name="Wollam A."/>
            <person name="Pepin K.H."/>
            <person name="Johnson M."/>
            <person name="Bhonagiri V."/>
            <person name="Nash W.E."/>
            <person name="Warren W."/>
            <person name="Chinwalla A."/>
            <person name="Mardis E.R."/>
            <person name="Wilson R.K."/>
        </authorList>
    </citation>
    <scope>NUCLEOTIDE SEQUENCE [LARGE SCALE GENOMIC DNA]</scope>
    <source>
        <strain evidence="3">DSM 14600</strain>
    </source>
</reference>
<protein>
    <submittedName>
        <fullName evidence="3">PSP1 C-terminal domain protein</fullName>
    </submittedName>
</protein>
<evidence type="ECO:0000256" key="1">
    <source>
        <dbReference type="SAM" id="MobiDB-lite"/>
    </source>
</evidence>
<accession>C4GC80</accession>
<dbReference type="STRING" id="626523.GCWU000342_01567"/>
<dbReference type="EMBL" id="ACIP02000003">
    <property type="protein sequence ID" value="EEP28022.1"/>
    <property type="molecule type" value="Genomic_DNA"/>
</dbReference>
<name>C4GC80_9FIRM</name>
<feature type="domain" description="PSP1 C-terminal" evidence="2">
    <location>
        <begin position="61"/>
        <end position="146"/>
    </location>
</feature>
<dbReference type="PANTHER" id="PTHR43830">
    <property type="entry name" value="PROTEIN PSP1"/>
    <property type="match status" value="1"/>
</dbReference>
<evidence type="ECO:0000313" key="4">
    <source>
        <dbReference type="Proteomes" id="UP000003494"/>
    </source>
</evidence>
<sequence length="446" mass="50747">MASITGVRFRGTGKIYYFSPGDRDLKIGDQVLVETARGRELGEIRMNPRQIPDDKIRHPVREIIRKATEDDLARQEQNREKEKEAFVICKKKIREHGLEMKLVDAEYTFENSKLLFYFTAEERVDFRSLVRDLASVFHTRIELRQIGVRDETRIMGGIGPCGRELCCKSWLTDFVPVSIKMAKEQSLSLNPGKISGLCGRLMCCLKNEEDTYEYLNAKMPRVGDIVTIPDGQEGYVQNINVLRQTARVVVENADEKDIAEYPAEELTFVAHRGRRKPGSRADRDRIEGRENREQRGNRGQAGRGSAEDRQAKRTLQESSEKQESDSREQRSFSDQDRRENHAKEGRRGRGNRPEGSNRMREGAGTGRRRNQNPDGGYSRGDRRGGQEKAYPDRGGQKRERAGGAGPKRYDESARGSRDPGGTNRPSANGGYSRSAYRRRQESGDEE</sequence>
<proteinExistence type="predicted"/>
<dbReference type="NCBIfam" id="NF041131">
    <property type="entry name" value="RicT_YaaT_fam"/>
    <property type="match status" value="1"/>
</dbReference>
<dbReference type="AlphaFoldDB" id="C4GC80"/>
<evidence type="ECO:0000313" key="3">
    <source>
        <dbReference type="EMBL" id="EEP28022.1"/>
    </source>
</evidence>
<feature type="region of interest" description="Disordered" evidence="1">
    <location>
        <begin position="270"/>
        <end position="446"/>
    </location>
</feature>
<dbReference type="HOGENOM" id="CLU_033149_2_1_9"/>
<feature type="compositionally biased region" description="Basic and acidic residues" evidence="1">
    <location>
        <begin position="305"/>
        <end position="361"/>
    </location>
</feature>
<dbReference type="InterPro" id="IPR007557">
    <property type="entry name" value="PSP1_C"/>
</dbReference>
<dbReference type="PANTHER" id="PTHR43830:SF3">
    <property type="entry name" value="PROTEIN PSP1"/>
    <property type="match status" value="1"/>
</dbReference>
<organism evidence="3 4">
    <name type="scientific">Shuttleworthella satelles DSM 14600</name>
    <dbReference type="NCBI Taxonomy" id="626523"/>
    <lineage>
        <taxon>Bacteria</taxon>
        <taxon>Bacillati</taxon>
        <taxon>Bacillota</taxon>
        <taxon>Clostridia</taxon>
        <taxon>Lachnospirales</taxon>
        <taxon>Lachnospiraceae</taxon>
        <taxon>Shuttleworthella</taxon>
    </lineage>
</organism>
<dbReference type="Proteomes" id="UP000003494">
    <property type="component" value="Unassembled WGS sequence"/>
</dbReference>
<feature type="compositionally biased region" description="Basic and acidic residues" evidence="1">
    <location>
        <begin position="279"/>
        <end position="296"/>
    </location>
</feature>
<feature type="compositionally biased region" description="Basic and acidic residues" evidence="1">
    <location>
        <begin position="379"/>
        <end position="417"/>
    </location>
</feature>
<dbReference type="Pfam" id="PF04468">
    <property type="entry name" value="PSP1"/>
    <property type="match status" value="1"/>
</dbReference>
<comment type="caution">
    <text evidence="3">The sequence shown here is derived from an EMBL/GenBank/DDBJ whole genome shotgun (WGS) entry which is preliminary data.</text>
</comment>
<dbReference type="PROSITE" id="PS51411">
    <property type="entry name" value="PSP1_C"/>
    <property type="match status" value="1"/>
</dbReference>
<dbReference type="InterPro" id="IPR047767">
    <property type="entry name" value="PSP1-like"/>
</dbReference>
<gene>
    <name evidence="3" type="ORF">GCWU000342_01567</name>
</gene>
<dbReference type="GO" id="GO:0005737">
    <property type="term" value="C:cytoplasm"/>
    <property type="evidence" value="ECO:0007669"/>
    <property type="project" value="TreeGrafter"/>
</dbReference>
<keyword evidence="4" id="KW-1185">Reference proteome</keyword>